<feature type="domain" description="Tyrosine-protein phosphatase" evidence="5">
    <location>
        <begin position="82"/>
        <end position="224"/>
    </location>
</feature>
<dbReference type="InterPro" id="IPR000387">
    <property type="entry name" value="Tyr_Pase_dom"/>
</dbReference>
<dbReference type="InterPro" id="IPR020422">
    <property type="entry name" value="TYR_PHOSPHATASE_DUAL_dom"/>
</dbReference>
<accession>H3AMK9</accession>
<feature type="domain" description="Tyrosine specific protein phosphatases" evidence="6">
    <location>
        <begin position="144"/>
        <end position="202"/>
    </location>
</feature>
<sequence length="229" mass="26182">QFLILYSLLIHCKFSKTTFPTFSREIDDDSTVLHCCFFQLSSLGMDPVILAGGYATFAQRYPFLCTPKMILLVNECKAITIYPSEILENALYQGTAEQATNYKVIKNLHITHILNVAAEIPSAFPAIIRYLNFKVMDDMNEHIEDILPTATEFIAEALQADCRVLVHCNTGKSRSSAITLAYLMEYRHWILKDAYEWLKKQRTCATPNMGFLKQLSVYEEKLFGKKLTD</sequence>
<proteinExistence type="inferred from homology"/>
<dbReference type="GO" id="GO:0004725">
    <property type="term" value="F:protein tyrosine phosphatase activity"/>
    <property type="evidence" value="ECO:0007669"/>
    <property type="project" value="UniProtKB-EC"/>
</dbReference>
<dbReference type="Ensembl" id="ENSLACT00000010960.1">
    <property type="protein sequence ID" value="ENSLACP00000010880.1"/>
    <property type="gene ID" value="ENSLACG00000009575.1"/>
</dbReference>
<comment type="similarity">
    <text evidence="1">Belongs to the protein-tyrosine phosphatase family. Non-receptor class dual specificity subfamily.</text>
</comment>
<dbReference type="SMART" id="SM00195">
    <property type="entry name" value="DSPc"/>
    <property type="match status" value="1"/>
</dbReference>
<dbReference type="CDD" id="cd14498">
    <property type="entry name" value="DSP"/>
    <property type="match status" value="1"/>
</dbReference>
<evidence type="ECO:0000256" key="1">
    <source>
        <dbReference type="ARBA" id="ARBA00008601"/>
    </source>
</evidence>
<dbReference type="InterPro" id="IPR016130">
    <property type="entry name" value="Tyr_Pase_AS"/>
</dbReference>
<evidence type="ECO:0000313" key="8">
    <source>
        <dbReference type="Proteomes" id="UP000008672"/>
    </source>
</evidence>
<dbReference type="Gene3D" id="3.90.190.10">
    <property type="entry name" value="Protein tyrosine phosphatase superfamily"/>
    <property type="match status" value="1"/>
</dbReference>
<evidence type="ECO:0000259" key="6">
    <source>
        <dbReference type="PROSITE" id="PS50056"/>
    </source>
</evidence>
<keyword evidence="3" id="KW-0378">Hydrolase</keyword>
<dbReference type="EC" id="3.1.3.48" evidence="2"/>
<dbReference type="OMA" id="LMEHQRW"/>
<dbReference type="AlphaFoldDB" id="H3AMK9"/>
<dbReference type="GeneTree" id="ENSGT00940000166901"/>
<dbReference type="InterPro" id="IPR029021">
    <property type="entry name" value="Prot-tyrosine_phosphatase-like"/>
</dbReference>
<dbReference type="PANTHER" id="PTHR10159:SF529">
    <property type="entry name" value="TYROSINE-PROTEIN PHOSPHATASE DOMAIN-CONTAINING PROTEIN"/>
    <property type="match status" value="1"/>
</dbReference>
<dbReference type="STRING" id="7897.ENSLACP00000010880"/>
<evidence type="ECO:0000259" key="5">
    <source>
        <dbReference type="PROSITE" id="PS50054"/>
    </source>
</evidence>
<protein>
    <recommendedName>
        <fullName evidence="2">protein-tyrosine-phosphatase</fullName>
        <ecNumber evidence="2">3.1.3.48</ecNumber>
    </recommendedName>
</protein>
<reference evidence="7" key="3">
    <citation type="submission" date="2025-09" db="UniProtKB">
        <authorList>
            <consortium name="Ensembl"/>
        </authorList>
    </citation>
    <scope>IDENTIFICATION</scope>
</reference>
<dbReference type="PROSITE" id="PS50056">
    <property type="entry name" value="TYR_PHOSPHATASE_2"/>
    <property type="match status" value="1"/>
</dbReference>
<dbReference type="SUPFAM" id="SSF52799">
    <property type="entry name" value="(Phosphotyrosine protein) phosphatases II"/>
    <property type="match status" value="1"/>
</dbReference>
<name>H3AMK9_LATCH</name>
<dbReference type="FunFam" id="3.90.190.10:FF:000082">
    <property type="entry name" value="Serine/threonine/tyrosine-interacting-like protein 1"/>
    <property type="match status" value="1"/>
</dbReference>
<reference evidence="7" key="2">
    <citation type="submission" date="2025-08" db="UniProtKB">
        <authorList>
            <consortium name="Ensembl"/>
        </authorList>
    </citation>
    <scope>IDENTIFICATION</scope>
</reference>
<evidence type="ECO:0000313" key="7">
    <source>
        <dbReference type="Ensembl" id="ENSLACP00000010880.1"/>
    </source>
</evidence>
<dbReference type="PROSITE" id="PS50054">
    <property type="entry name" value="TYR_PHOSPHATASE_DUAL"/>
    <property type="match status" value="1"/>
</dbReference>
<keyword evidence="8" id="KW-1185">Reference proteome</keyword>
<evidence type="ECO:0000256" key="3">
    <source>
        <dbReference type="ARBA" id="ARBA00022801"/>
    </source>
</evidence>
<keyword evidence="4" id="KW-0904">Protein phosphatase</keyword>
<organism evidence="7 8">
    <name type="scientific">Latimeria chalumnae</name>
    <name type="common">Coelacanth</name>
    <dbReference type="NCBI Taxonomy" id="7897"/>
    <lineage>
        <taxon>Eukaryota</taxon>
        <taxon>Metazoa</taxon>
        <taxon>Chordata</taxon>
        <taxon>Craniata</taxon>
        <taxon>Vertebrata</taxon>
        <taxon>Euteleostomi</taxon>
        <taxon>Coelacanthiformes</taxon>
        <taxon>Coelacanthidae</taxon>
        <taxon>Latimeria</taxon>
    </lineage>
</organism>
<dbReference type="GO" id="GO:0005737">
    <property type="term" value="C:cytoplasm"/>
    <property type="evidence" value="ECO:0007669"/>
    <property type="project" value="TreeGrafter"/>
</dbReference>
<dbReference type="HOGENOM" id="CLU_027074_11_6_1"/>
<dbReference type="Pfam" id="PF00782">
    <property type="entry name" value="DSPc"/>
    <property type="match status" value="1"/>
</dbReference>
<evidence type="ECO:0000256" key="2">
    <source>
        <dbReference type="ARBA" id="ARBA00013064"/>
    </source>
</evidence>
<dbReference type="Proteomes" id="UP000008672">
    <property type="component" value="Unassembled WGS sequence"/>
</dbReference>
<dbReference type="InterPro" id="IPR000340">
    <property type="entry name" value="Dual-sp_phosphatase_cat-dom"/>
</dbReference>
<dbReference type="EMBL" id="AFYH01171887">
    <property type="status" value="NOT_ANNOTATED_CDS"/>
    <property type="molecule type" value="Genomic_DNA"/>
</dbReference>
<dbReference type="GO" id="GO:0043409">
    <property type="term" value="P:negative regulation of MAPK cascade"/>
    <property type="evidence" value="ECO:0007669"/>
    <property type="project" value="TreeGrafter"/>
</dbReference>
<reference evidence="8" key="1">
    <citation type="submission" date="2011-08" db="EMBL/GenBank/DDBJ databases">
        <title>The draft genome of Latimeria chalumnae.</title>
        <authorList>
            <person name="Di Palma F."/>
            <person name="Alfoldi J."/>
            <person name="Johnson J."/>
            <person name="Berlin A."/>
            <person name="Gnerre S."/>
            <person name="Jaffe D."/>
            <person name="MacCallum I."/>
            <person name="Young S."/>
            <person name="Walker B.J."/>
            <person name="Lander E."/>
            <person name="Lindblad-Toh K."/>
        </authorList>
    </citation>
    <scope>NUCLEOTIDE SEQUENCE [LARGE SCALE GENOMIC DNA]</scope>
    <source>
        <strain evidence="8">Wild caught</strain>
    </source>
</reference>
<evidence type="ECO:0000256" key="4">
    <source>
        <dbReference type="ARBA" id="ARBA00022912"/>
    </source>
</evidence>
<dbReference type="eggNOG" id="KOG1717">
    <property type="taxonomic scope" value="Eukaryota"/>
</dbReference>
<dbReference type="PROSITE" id="PS00383">
    <property type="entry name" value="TYR_PHOSPHATASE_1"/>
    <property type="match status" value="1"/>
</dbReference>
<dbReference type="InParanoid" id="H3AMK9"/>
<dbReference type="PANTHER" id="PTHR10159">
    <property type="entry name" value="DUAL SPECIFICITY PROTEIN PHOSPHATASE"/>
    <property type="match status" value="1"/>
</dbReference>